<dbReference type="Pfam" id="PF01168">
    <property type="entry name" value="Ala_racemase_N"/>
    <property type="match status" value="1"/>
</dbReference>
<evidence type="ECO:0000256" key="2">
    <source>
        <dbReference type="ARBA" id="ARBA00023239"/>
    </source>
</evidence>
<dbReference type="InterPro" id="IPR026956">
    <property type="entry name" value="D-ser_dehydrat-like_dom"/>
</dbReference>
<keyword evidence="5" id="KW-1185">Reference proteome</keyword>
<evidence type="ECO:0000313" key="4">
    <source>
        <dbReference type="EMBL" id="CAI8009949.1"/>
    </source>
</evidence>
<dbReference type="InterPro" id="IPR029066">
    <property type="entry name" value="PLP-binding_barrel"/>
</dbReference>
<dbReference type="Gene3D" id="3.20.20.10">
    <property type="entry name" value="Alanine racemase"/>
    <property type="match status" value="1"/>
</dbReference>
<name>A0AA35REY4_GEOBA</name>
<reference evidence="4" key="1">
    <citation type="submission" date="2023-03" db="EMBL/GenBank/DDBJ databases">
        <authorList>
            <person name="Steffen K."/>
            <person name="Cardenas P."/>
        </authorList>
    </citation>
    <scope>NUCLEOTIDE SEQUENCE</scope>
</reference>
<dbReference type="CDD" id="cd06819">
    <property type="entry name" value="PLPDE_III_LS_D-TA"/>
    <property type="match status" value="1"/>
</dbReference>
<dbReference type="InterPro" id="IPR001608">
    <property type="entry name" value="Ala_racemase_N"/>
</dbReference>
<accession>A0AA35REY4</accession>
<comment type="similarity">
    <text evidence="1">Belongs to the DSD1 family.</text>
</comment>
<sequence length="324" mass="34729">MNTGTEPFIGMHKTELDTPALLIDLDKMEANIQTMADYFSTVNAMLRPHVKTHKTPIIAHKQIAAGAIGVTCAKLGEAEAVIHAGVRDVLIANQVVGSYKIARLINLAKHSEIMVAVDNPQNVQAISEAAVAKGATVRMLIEVNIGMNRCGVEPGKPTLELANQIRQSPNLKFEGLMGYEGHTVARPDLKERDAAARKAIQHLIDAKHYLEKHGVEVSIMSGGGTGTFNITGSIPEMTEVQAGSYVFIDSTYRNVEGVGEHFDCSLSVLATVVSRPDPHRIIVDTGLKVLAKEFGIPQPIGITGVEMTGLSEEHGTLKTVGTGI</sequence>
<keyword evidence="2" id="KW-0456">Lyase</keyword>
<dbReference type="EMBL" id="CASHTH010000999">
    <property type="protein sequence ID" value="CAI8009949.1"/>
    <property type="molecule type" value="Genomic_DNA"/>
</dbReference>
<dbReference type="Pfam" id="PF14031">
    <property type="entry name" value="D-ser_dehydrat"/>
    <property type="match status" value="1"/>
</dbReference>
<protein>
    <submittedName>
        <fullName evidence="4">D-threonine aldolase</fullName>
    </submittedName>
</protein>
<dbReference type="PANTHER" id="PTHR28004">
    <property type="entry name" value="ZGC:162816-RELATED"/>
    <property type="match status" value="1"/>
</dbReference>
<gene>
    <name evidence="4" type="ORF">GBAR_LOCUS6619</name>
</gene>
<dbReference type="SMART" id="SM01119">
    <property type="entry name" value="D-ser_dehydrat"/>
    <property type="match status" value="1"/>
</dbReference>
<dbReference type="InterPro" id="IPR042208">
    <property type="entry name" value="D-ser_dehydrat-like_sf"/>
</dbReference>
<dbReference type="AlphaFoldDB" id="A0AA35REY4"/>
<dbReference type="Proteomes" id="UP001174909">
    <property type="component" value="Unassembled WGS sequence"/>
</dbReference>
<proteinExistence type="inferred from homology"/>
<dbReference type="GO" id="GO:0036088">
    <property type="term" value="P:D-serine catabolic process"/>
    <property type="evidence" value="ECO:0007669"/>
    <property type="project" value="TreeGrafter"/>
</dbReference>
<dbReference type="GO" id="GO:0008721">
    <property type="term" value="F:D-serine ammonia-lyase activity"/>
    <property type="evidence" value="ECO:0007669"/>
    <property type="project" value="TreeGrafter"/>
</dbReference>
<dbReference type="PANTHER" id="PTHR28004:SF2">
    <property type="entry name" value="D-SERINE DEHYDRATASE"/>
    <property type="match status" value="1"/>
</dbReference>
<dbReference type="SUPFAM" id="SSF51419">
    <property type="entry name" value="PLP-binding barrel"/>
    <property type="match status" value="1"/>
</dbReference>
<evidence type="ECO:0000313" key="5">
    <source>
        <dbReference type="Proteomes" id="UP001174909"/>
    </source>
</evidence>
<dbReference type="Gene3D" id="2.40.37.20">
    <property type="entry name" value="D-serine dehydratase-like domain"/>
    <property type="match status" value="1"/>
</dbReference>
<dbReference type="InterPro" id="IPR051466">
    <property type="entry name" value="D-amino_acid_metab_enzyme"/>
</dbReference>
<evidence type="ECO:0000256" key="1">
    <source>
        <dbReference type="ARBA" id="ARBA00005323"/>
    </source>
</evidence>
<comment type="caution">
    <text evidence="4">The sequence shown here is derived from an EMBL/GenBank/DDBJ whole genome shotgun (WGS) entry which is preliminary data.</text>
</comment>
<feature type="domain" description="D-serine dehydratase-like" evidence="3">
    <location>
        <begin position="265"/>
        <end position="323"/>
    </location>
</feature>
<organism evidence="4 5">
    <name type="scientific">Geodia barretti</name>
    <name type="common">Barrett's horny sponge</name>
    <dbReference type="NCBI Taxonomy" id="519541"/>
    <lineage>
        <taxon>Eukaryota</taxon>
        <taxon>Metazoa</taxon>
        <taxon>Porifera</taxon>
        <taxon>Demospongiae</taxon>
        <taxon>Heteroscleromorpha</taxon>
        <taxon>Tetractinellida</taxon>
        <taxon>Astrophorina</taxon>
        <taxon>Geodiidae</taxon>
        <taxon>Geodia</taxon>
    </lineage>
</organism>
<evidence type="ECO:0000259" key="3">
    <source>
        <dbReference type="SMART" id="SM01119"/>
    </source>
</evidence>